<name>A0A328AZ96_9CAUL</name>
<comment type="caution">
    <text evidence="1">The sequence shown here is derived from an EMBL/GenBank/DDBJ whole genome shotgun (WGS) entry which is preliminary data.</text>
</comment>
<dbReference type="OrthoDB" id="5570877at2"/>
<accession>A0A328AZ96</accession>
<dbReference type="GO" id="GO:0016740">
    <property type="term" value="F:transferase activity"/>
    <property type="evidence" value="ECO:0007669"/>
    <property type="project" value="UniProtKB-KW"/>
</dbReference>
<dbReference type="AlphaFoldDB" id="A0A328AZ96"/>
<dbReference type="SUPFAM" id="SSF55729">
    <property type="entry name" value="Acyl-CoA N-acyltransferases (Nat)"/>
    <property type="match status" value="1"/>
</dbReference>
<organism evidence="1 2">
    <name type="scientific">Phenylobacterium hankyongense</name>
    <dbReference type="NCBI Taxonomy" id="1813876"/>
    <lineage>
        <taxon>Bacteria</taxon>
        <taxon>Pseudomonadati</taxon>
        <taxon>Pseudomonadota</taxon>
        <taxon>Alphaproteobacteria</taxon>
        <taxon>Caulobacterales</taxon>
        <taxon>Caulobacteraceae</taxon>
        <taxon>Phenylobacterium</taxon>
    </lineage>
</organism>
<keyword evidence="1" id="KW-0808">Transferase</keyword>
<dbReference type="Gene3D" id="3.40.630.30">
    <property type="match status" value="1"/>
</dbReference>
<dbReference type="InterPro" id="IPR016181">
    <property type="entry name" value="Acyl_CoA_acyltransferase"/>
</dbReference>
<gene>
    <name evidence="1" type="ORF">DJ021_09275</name>
</gene>
<evidence type="ECO:0000313" key="1">
    <source>
        <dbReference type="EMBL" id="RAK59979.1"/>
    </source>
</evidence>
<protein>
    <submittedName>
        <fullName evidence="1">GNAT family N-acetyltransferase</fullName>
    </submittedName>
</protein>
<reference evidence="2" key="1">
    <citation type="submission" date="2018-05" db="EMBL/GenBank/DDBJ databases">
        <authorList>
            <person name="Li X."/>
        </authorList>
    </citation>
    <scope>NUCLEOTIDE SEQUENCE [LARGE SCALE GENOMIC DNA]</scope>
    <source>
        <strain evidence="2">HKS-05</strain>
    </source>
</reference>
<evidence type="ECO:0000313" key="2">
    <source>
        <dbReference type="Proteomes" id="UP000249842"/>
    </source>
</evidence>
<keyword evidence="2" id="KW-1185">Reference proteome</keyword>
<sequence length="285" mass="30818">MTGGALEFRPAGTTPRQLEAYARLLGEVFGDDGKFTEAALAWRYRDNPAGPVVGADAWDGERLAAHYVTCPTEALVDGRPVKGLLSLNTATHPDYQGRGLFTRLAEQTYAQGADAGYGFVIGVANANSTPGFLRKLAFQEVARLQAGVLSHVPGRFSDAPLQYQGAWREDLLRWRLANPAGRYASARRGDLFGVWARTHLPFVRCGAFLPGAAETGLPSGVAPFGATLFIGLEPRWDLGRQGFLPVPERLRPSPLNLIWRALGPAAPTALRADAVALNFLDFDPY</sequence>
<dbReference type="EMBL" id="QFYP01000001">
    <property type="protein sequence ID" value="RAK59979.1"/>
    <property type="molecule type" value="Genomic_DNA"/>
</dbReference>
<dbReference type="RefSeq" id="WP_111457272.1">
    <property type="nucleotide sequence ID" value="NZ_QFYP01000001.1"/>
</dbReference>
<dbReference type="Proteomes" id="UP000249842">
    <property type="component" value="Unassembled WGS sequence"/>
</dbReference>
<dbReference type="Pfam" id="PF13527">
    <property type="entry name" value="Acetyltransf_9"/>
    <property type="match status" value="1"/>
</dbReference>
<proteinExistence type="predicted"/>